<dbReference type="Proteomes" id="UP001610444">
    <property type="component" value="Unassembled WGS sequence"/>
</dbReference>
<dbReference type="EMBL" id="JBFXLR010000029">
    <property type="protein sequence ID" value="KAL2847274.1"/>
    <property type="molecule type" value="Genomic_DNA"/>
</dbReference>
<evidence type="ECO:0000256" key="2">
    <source>
        <dbReference type="SAM" id="Phobius"/>
    </source>
</evidence>
<gene>
    <name evidence="3" type="ORF">BJX68DRAFT_111237</name>
</gene>
<name>A0ABR4K693_9EURO</name>
<dbReference type="GeneID" id="98151082"/>
<sequence length="198" mass="22636">MKNKIRTLPAHHPTTCPSIVSAKFCRIPSHWHSLVLYSFYSFSFFCFWMKGPCPFFVFRISHYDMFEPDQRVPSLKARYISTVGEHQATLLNTRELVRCTKPCKRIDRFQSQIPGKGEIATIYVDTKEPIHPNGEPDLTRSRRRHGNTLKERVLELGRFLGILYGTDASSLHCNLTMSPLASSDQSASSRIRDSGASR</sequence>
<evidence type="ECO:0000313" key="3">
    <source>
        <dbReference type="EMBL" id="KAL2847274.1"/>
    </source>
</evidence>
<evidence type="ECO:0000313" key="4">
    <source>
        <dbReference type="Proteomes" id="UP001610444"/>
    </source>
</evidence>
<reference evidence="3 4" key="1">
    <citation type="submission" date="2024-07" db="EMBL/GenBank/DDBJ databases">
        <title>Section-level genome sequencing and comparative genomics of Aspergillus sections Usti and Cavernicolus.</title>
        <authorList>
            <consortium name="Lawrence Berkeley National Laboratory"/>
            <person name="Nybo J.L."/>
            <person name="Vesth T.C."/>
            <person name="Theobald S."/>
            <person name="Frisvad J.C."/>
            <person name="Larsen T.O."/>
            <person name="Kjaerboelling I."/>
            <person name="Rothschild-Mancinelli K."/>
            <person name="Lyhne E.K."/>
            <person name="Kogle M.E."/>
            <person name="Barry K."/>
            <person name="Clum A."/>
            <person name="Na H."/>
            <person name="Ledsgaard L."/>
            <person name="Lin J."/>
            <person name="Lipzen A."/>
            <person name="Kuo A."/>
            <person name="Riley R."/>
            <person name="Mondo S."/>
            <person name="LaButti K."/>
            <person name="Haridas S."/>
            <person name="Pangalinan J."/>
            <person name="Salamov A.A."/>
            <person name="Simmons B.A."/>
            <person name="Magnuson J.K."/>
            <person name="Chen J."/>
            <person name="Drula E."/>
            <person name="Henrissat B."/>
            <person name="Wiebenga A."/>
            <person name="Lubbers R.J."/>
            <person name="Gomes A.C."/>
            <person name="Macurrencykelacurrency M.R."/>
            <person name="Stajich J."/>
            <person name="Grigoriev I.V."/>
            <person name="Mortensen U.H."/>
            <person name="De vries R.P."/>
            <person name="Baker S.E."/>
            <person name="Andersen M.R."/>
        </authorList>
    </citation>
    <scope>NUCLEOTIDE SEQUENCE [LARGE SCALE GENOMIC DNA]</scope>
    <source>
        <strain evidence="3 4">CBS 756.74</strain>
    </source>
</reference>
<keyword evidence="4" id="KW-1185">Reference proteome</keyword>
<dbReference type="RefSeq" id="XP_070897597.1">
    <property type="nucleotide sequence ID" value="XM_071035918.1"/>
</dbReference>
<feature type="transmembrane region" description="Helical" evidence="2">
    <location>
        <begin position="31"/>
        <end position="49"/>
    </location>
</feature>
<keyword evidence="2" id="KW-0472">Membrane</keyword>
<protein>
    <submittedName>
        <fullName evidence="3">Uncharacterized protein</fullName>
    </submittedName>
</protein>
<accession>A0ABR4K693</accession>
<feature type="region of interest" description="Disordered" evidence="1">
    <location>
        <begin position="179"/>
        <end position="198"/>
    </location>
</feature>
<keyword evidence="2" id="KW-1133">Transmembrane helix</keyword>
<keyword evidence="2" id="KW-0812">Transmembrane</keyword>
<evidence type="ECO:0000256" key="1">
    <source>
        <dbReference type="SAM" id="MobiDB-lite"/>
    </source>
</evidence>
<organism evidence="3 4">
    <name type="scientific">Aspergillus pseudodeflectus</name>
    <dbReference type="NCBI Taxonomy" id="176178"/>
    <lineage>
        <taxon>Eukaryota</taxon>
        <taxon>Fungi</taxon>
        <taxon>Dikarya</taxon>
        <taxon>Ascomycota</taxon>
        <taxon>Pezizomycotina</taxon>
        <taxon>Eurotiomycetes</taxon>
        <taxon>Eurotiomycetidae</taxon>
        <taxon>Eurotiales</taxon>
        <taxon>Aspergillaceae</taxon>
        <taxon>Aspergillus</taxon>
        <taxon>Aspergillus subgen. Nidulantes</taxon>
    </lineage>
</organism>
<comment type="caution">
    <text evidence="3">The sequence shown here is derived from an EMBL/GenBank/DDBJ whole genome shotgun (WGS) entry which is preliminary data.</text>
</comment>
<proteinExistence type="predicted"/>